<evidence type="ECO:0000313" key="2">
    <source>
        <dbReference type="EMBL" id="KAJ8912484.1"/>
    </source>
</evidence>
<evidence type="ECO:0000313" key="3">
    <source>
        <dbReference type="Proteomes" id="UP001159042"/>
    </source>
</evidence>
<dbReference type="EMBL" id="JANEYG010000128">
    <property type="protein sequence ID" value="KAJ8912484.1"/>
    <property type="molecule type" value="Genomic_DNA"/>
</dbReference>
<feature type="signal peptide" evidence="1">
    <location>
        <begin position="1"/>
        <end position="25"/>
    </location>
</feature>
<feature type="chain" id="PRO_5043574972" evidence="1">
    <location>
        <begin position="26"/>
        <end position="89"/>
    </location>
</feature>
<dbReference type="InterPro" id="IPR009003">
    <property type="entry name" value="Peptidase_S1_PA"/>
</dbReference>
<protein>
    <submittedName>
        <fullName evidence="2">Uncharacterized protein</fullName>
    </submittedName>
</protein>
<accession>A0AAV8VEE5</accession>
<comment type="caution">
    <text evidence="2">The sequence shown here is derived from an EMBL/GenBank/DDBJ whole genome shotgun (WGS) entry which is preliminary data.</text>
</comment>
<reference evidence="2 3" key="1">
    <citation type="journal article" date="2023" name="Insect Mol. Biol.">
        <title>Genome sequencing provides insights into the evolution of gene families encoding plant cell wall-degrading enzymes in longhorned beetles.</title>
        <authorList>
            <person name="Shin N.R."/>
            <person name="Okamura Y."/>
            <person name="Kirsch R."/>
            <person name="Pauchet Y."/>
        </authorList>
    </citation>
    <scope>NUCLEOTIDE SEQUENCE [LARGE SCALE GENOMIC DNA]</scope>
    <source>
        <strain evidence="2">EAD_L_NR</strain>
    </source>
</reference>
<keyword evidence="1" id="KW-0732">Signal</keyword>
<evidence type="ECO:0000256" key="1">
    <source>
        <dbReference type="SAM" id="SignalP"/>
    </source>
</evidence>
<organism evidence="2 3">
    <name type="scientific">Exocentrus adspersus</name>
    <dbReference type="NCBI Taxonomy" id="1586481"/>
    <lineage>
        <taxon>Eukaryota</taxon>
        <taxon>Metazoa</taxon>
        <taxon>Ecdysozoa</taxon>
        <taxon>Arthropoda</taxon>
        <taxon>Hexapoda</taxon>
        <taxon>Insecta</taxon>
        <taxon>Pterygota</taxon>
        <taxon>Neoptera</taxon>
        <taxon>Endopterygota</taxon>
        <taxon>Coleoptera</taxon>
        <taxon>Polyphaga</taxon>
        <taxon>Cucujiformia</taxon>
        <taxon>Chrysomeloidea</taxon>
        <taxon>Cerambycidae</taxon>
        <taxon>Lamiinae</taxon>
        <taxon>Acanthocinini</taxon>
        <taxon>Exocentrus</taxon>
    </lineage>
</organism>
<proteinExistence type="predicted"/>
<dbReference type="SUPFAM" id="SSF50494">
    <property type="entry name" value="Trypsin-like serine proteases"/>
    <property type="match status" value="1"/>
</dbReference>
<dbReference type="AlphaFoldDB" id="A0AAV8VEE5"/>
<name>A0AAV8VEE5_9CUCU</name>
<keyword evidence="3" id="KW-1185">Reference proteome</keyword>
<gene>
    <name evidence="2" type="ORF">NQ315_014584</name>
</gene>
<dbReference type="Proteomes" id="UP001159042">
    <property type="component" value="Unassembled WGS sequence"/>
</dbReference>
<sequence length="89" mass="10025">MKIIISLQTLLGVFLALHSTRLSQSLRLDPKSKYNTPDNAITARIFGGEEVVPHSRPYLVALLITWEKSLQWILNYSKLCPHLGLPSPN</sequence>